<proteinExistence type="predicted"/>
<evidence type="ECO:0000313" key="2">
    <source>
        <dbReference type="EMBL" id="TYJ55578.1"/>
    </source>
</evidence>
<comment type="caution">
    <text evidence="2">The sequence shown here is derived from an EMBL/GenBank/DDBJ whole genome shotgun (WGS) entry which is preliminary data.</text>
</comment>
<gene>
    <name evidence="2" type="ORF">B9479_003728</name>
</gene>
<evidence type="ECO:0000256" key="1">
    <source>
        <dbReference type="SAM" id="MobiDB-lite"/>
    </source>
</evidence>
<organism evidence="2 3">
    <name type="scientific">Cryptococcus floricola</name>
    <dbReference type="NCBI Taxonomy" id="2591691"/>
    <lineage>
        <taxon>Eukaryota</taxon>
        <taxon>Fungi</taxon>
        <taxon>Dikarya</taxon>
        <taxon>Basidiomycota</taxon>
        <taxon>Agaricomycotina</taxon>
        <taxon>Tremellomycetes</taxon>
        <taxon>Tremellales</taxon>
        <taxon>Cryptococcaceae</taxon>
        <taxon>Cryptococcus</taxon>
    </lineage>
</organism>
<name>A0A5D3AXT1_9TREE</name>
<reference evidence="2 3" key="1">
    <citation type="submission" date="2017-05" db="EMBL/GenBank/DDBJ databases">
        <title>The Genome Sequence of Tsuchiyaea wingfieldii DSM 27421.</title>
        <authorList>
            <person name="Cuomo C."/>
            <person name="Passer A."/>
            <person name="Billmyre B."/>
            <person name="Heitman J."/>
        </authorList>
    </citation>
    <scope>NUCLEOTIDE SEQUENCE [LARGE SCALE GENOMIC DNA]</scope>
    <source>
        <strain evidence="2 3">DSM 27421</strain>
    </source>
</reference>
<feature type="region of interest" description="Disordered" evidence="1">
    <location>
        <begin position="1"/>
        <end position="20"/>
    </location>
</feature>
<dbReference type="EMBL" id="NIDF01000037">
    <property type="protein sequence ID" value="TYJ55578.1"/>
    <property type="molecule type" value="Genomic_DNA"/>
</dbReference>
<dbReference type="Proteomes" id="UP000322245">
    <property type="component" value="Unassembled WGS sequence"/>
</dbReference>
<evidence type="ECO:0000313" key="3">
    <source>
        <dbReference type="Proteomes" id="UP000322245"/>
    </source>
</evidence>
<protein>
    <submittedName>
        <fullName evidence="2">Uncharacterized protein</fullName>
    </submittedName>
</protein>
<sequence>MAPEEETVPTQISELETQVAEEETVPTQISEQATQAAERFVNTLGSNLRPYGIVGLASAGARATAVLSLAAWVQSAIEAETDDDAHAKGWTKDHSLQNVEIKAGGIAIDPSTGGWIVMDATVQGDGWVTNESPADIEFVPHSREGC</sequence>
<accession>A0A5D3AXT1</accession>
<keyword evidence="3" id="KW-1185">Reference proteome</keyword>
<dbReference type="AlphaFoldDB" id="A0A5D3AXT1"/>